<dbReference type="EMBL" id="PEXQ01000049">
    <property type="protein sequence ID" value="PIU15208.1"/>
    <property type="molecule type" value="Genomic_DNA"/>
</dbReference>
<evidence type="ECO:0008006" key="3">
    <source>
        <dbReference type="Google" id="ProtNLM"/>
    </source>
</evidence>
<protein>
    <recommendedName>
        <fullName evidence="3">Restriction endonuclease type IV Mrr domain-containing protein</fullName>
    </recommendedName>
</protein>
<gene>
    <name evidence="1" type="ORF">COT20_01995</name>
</gene>
<evidence type="ECO:0000313" key="2">
    <source>
        <dbReference type="Proteomes" id="UP000229784"/>
    </source>
</evidence>
<comment type="caution">
    <text evidence="1">The sequence shown here is derived from an EMBL/GenBank/DDBJ whole genome shotgun (WGS) entry which is preliminary data.</text>
</comment>
<proteinExistence type="predicted"/>
<name>A0A2M6XU72_9BACT</name>
<reference evidence="2" key="1">
    <citation type="submission" date="2017-09" db="EMBL/GenBank/DDBJ databases">
        <title>Depth-based differentiation of microbial function through sediment-hosted aquifers and enrichment of novel symbionts in the deep terrestrial subsurface.</title>
        <authorList>
            <person name="Probst A.J."/>
            <person name="Ladd B."/>
            <person name="Jarett J.K."/>
            <person name="Geller-Mcgrath D.E."/>
            <person name="Sieber C.M.K."/>
            <person name="Emerson J.B."/>
            <person name="Anantharaman K."/>
            <person name="Thomas B.C."/>
            <person name="Malmstrom R."/>
            <person name="Stieglmeier M."/>
            <person name="Klingl A."/>
            <person name="Woyke T."/>
            <person name="Ryan C.M."/>
            <person name="Banfield J.F."/>
        </authorList>
    </citation>
    <scope>NUCLEOTIDE SEQUENCE [LARGE SCALE GENOMIC DNA]</scope>
</reference>
<sequence>MPNIKATENEFRSQVISWLNKFFGQGGYSFQIATSDPSVSGGESNFFPDIQLWLNRETKQGFCGWELKTPITPVDAVEKAKRMGAKYFVTWNMRDAVIWQLSDEKGKKAQRIFSC</sequence>
<accession>A0A2M6XU72</accession>
<evidence type="ECO:0000313" key="1">
    <source>
        <dbReference type="EMBL" id="PIU15208.1"/>
    </source>
</evidence>
<organism evidence="1 2">
    <name type="scientific">bacterium (Candidatus Gribaldobacteria) CG08_land_8_20_14_0_20_39_15</name>
    <dbReference type="NCBI Taxonomy" id="2014273"/>
    <lineage>
        <taxon>Bacteria</taxon>
        <taxon>Candidatus Gribaldobacteria</taxon>
    </lineage>
</organism>
<dbReference type="AlphaFoldDB" id="A0A2M6XU72"/>
<dbReference type="Proteomes" id="UP000229784">
    <property type="component" value="Unassembled WGS sequence"/>
</dbReference>